<reference evidence="1 2" key="1">
    <citation type="journal article" date="2014" name="Nat. Commun.">
        <title>Klebsormidium flaccidum genome reveals primary factors for plant terrestrial adaptation.</title>
        <authorList>
            <person name="Hori K."/>
            <person name="Maruyama F."/>
            <person name="Fujisawa T."/>
            <person name="Togashi T."/>
            <person name="Yamamoto N."/>
            <person name="Seo M."/>
            <person name="Sato S."/>
            <person name="Yamada T."/>
            <person name="Mori H."/>
            <person name="Tajima N."/>
            <person name="Moriyama T."/>
            <person name="Ikeuchi M."/>
            <person name="Watanabe M."/>
            <person name="Wada H."/>
            <person name="Kobayashi K."/>
            <person name="Saito M."/>
            <person name="Masuda T."/>
            <person name="Sasaki-Sekimoto Y."/>
            <person name="Mashiguchi K."/>
            <person name="Awai K."/>
            <person name="Shimojima M."/>
            <person name="Masuda S."/>
            <person name="Iwai M."/>
            <person name="Nobusawa T."/>
            <person name="Narise T."/>
            <person name="Kondo S."/>
            <person name="Saito H."/>
            <person name="Sato R."/>
            <person name="Murakawa M."/>
            <person name="Ihara Y."/>
            <person name="Oshima-Yamada Y."/>
            <person name="Ohtaka K."/>
            <person name="Satoh M."/>
            <person name="Sonobe K."/>
            <person name="Ishii M."/>
            <person name="Ohtani R."/>
            <person name="Kanamori-Sato M."/>
            <person name="Honoki R."/>
            <person name="Miyazaki D."/>
            <person name="Mochizuki H."/>
            <person name="Umetsu J."/>
            <person name="Higashi K."/>
            <person name="Shibata D."/>
            <person name="Kamiya Y."/>
            <person name="Sato N."/>
            <person name="Nakamura Y."/>
            <person name="Tabata S."/>
            <person name="Ida S."/>
            <person name="Kurokawa K."/>
            <person name="Ohta H."/>
        </authorList>
    </citation>
    <scope>NUCLEOTIDE SEQUENCE [LARGE SCALE GENOMIC DNA]</scope>
    <source>
        <strain evidence="1 2">NIES-2285</strain>
    </source>
</reference>
<dbReference type="Proteomes" id="UP000054558">
    <property type="component" value="Unassembled WGS sequence"/>
</dbReference>
<keyword evidence="2" id="KW-1185">Reference proteome</keyword>
<proteinExistence type="predicted"/>
<protein>
    <submittedName>
        <fullName evidence="1">Uncharacterized protein</fullName>
    </submittedName>
</protein>
<evidence type="ECO:0000313" key="2">
    <source>
        <dbReference type="Proteomes" id="UP000054558"/>
    </source>
</evidence>
<dbReference type="AlphaFoldDB" id="A0A1Y1IFD9"/>
<accession>A0A1Y1IFD9</accession>
<dbReference type="EMBL" id="DF237490">
    <property type="protein sequence ID" value="GAQ89604.1"/>
    <property type="molecule type" value="Genomic_DNA"/>
</dbReference>
<gene>
    <name evidence="1" type="ORF">KFL_005410040</name>
</gene>
<name>A0A1Y1IFD9_KLENI</name>
<sequence length="97" mass="10787">MEERLIKAIREDCLPDHETCMVFGIPPGPPELERAVYAVYQSAVKTFGVTRDQIVDAHMNNMMDELILSIPEVRDSAYGSLVVANGGIRLERFPGVP</sequence>
<evidence type="ECO:0000313" key="1">
    <source>
        <dbReference type="EMBL" id="GAQ89604.1"/>
    </source>
</evidence>
<organism evidence="1 2">
    <name type="scientific">Klebsormidium nitens</name>
    <name type="common">Green alga</name>
    <name type="synonym">Ulothrix nitens</name>
    <dbReference type="NCBI Taxonomy" id="105231"/>
    <lineage>
        <taxon>Eukaryota</taxon>
        <taxon>Viridiplantae</taxon>
        <taxon>Streptophyta</taxon>
        <taxon>Klebsormidiophyceae</taxon>
        <taxon>Klebsormidiales</taxon>
        <taxon>Klebsormidiaceae</taxon>
        <taxon>Klebsormidium</taxon>
    </lineage>
</organism>